<sequence>MDHKLRVIVRLDIEATSAVLEVNGCLTDKSCRALLPIIRRAGSLIQGLNVVVDLSLARHIDASALDILYHLNDGPDVDADLAPFGGSNPHVSVSAPAVLPECPAWQVSCPPTAAKVAA</sequence>
<evidence type="ECO:0000313" key="2">
    <source>
        <dbReference type="Proteomes" id="UP000655366"/>
    </source>
</evidence>
<organism evidence="1 2">
    <name type="scientific">Arthrobacter terrae</name>
    <dbReference type="NCBI Taxonomy" id="2935737"/>
    <lineage>
        <taxon>Bacteria</taxon>
        <taxon>Bacillati</taxon>
        <taxon>Actinomycetota</taxon>
        <taxon>Actinomycetes</taxon>
        <taxon>Micrococcales</taxon>
        <taxon>Micrococcaceae</taxon>
        <taxon>Arthrobacter</taxon>
    </lineage>
</organism>
<dbReference type="Proteomes" id="UP000655366">
    <property type="component" value="Unassembled WGS sequence"/>
</dbReference>
<protein>
    <recommendedName>
        <fullName evidence="3">STAS domain-containing protein</fullName>
    </recommendedName>
</protein>
<comment type="caution">
    <text evidence="1">The sequence shown here is derived from an EMBL/GenBank/DDBJ whole genome shotgun (WGS) entry which is preliminary data.</text>
</comment>
<evidence type="ECO:0008006" key="3">
    <source>
        <dbReference type="Google" id="ProtNLM"/>
    </source>
</evidence>
<keyword evidence="2" id="KW-1185">Reference proteome</keyword>
<accession>A0A931CS55</accession>
<evidence type="ECO:0000313" key="1">
    <source>
        <dbReference type="EMBL" id="MBG0740464.1"/>
    </source>
</evidence>
<name>A0A931CS55_9MICC</name>
<proteinExistence type="predicted"/>
<dbReference type="AlphaFoldDB" id="A0A931CS55"/>
<gene>
    <name evidence="1" type="ORF">IV500_13845</name>
</gene>
<reference evidence="1 2" key="1">
    <citation type="submission" date="2020-11" db="EMBL/GenBank/DDBJ databases">
        <title>Arthrobacter antarcticus sp. nov., isolated from Antarctic Soil.</title>
        <authorList>
            <person name="Li J."/>
        </authorList>
    </citation>
    <scope>NUCLEOTIDE SEQUENCE [LARGE SCALE GENOMIC DNA]</scope>
    <source>
        <strain evidence="1 2">Z1-20</strain>
    </source>
</reference>
<dbReference type="RefSeq" id="WP_196397394.1">
    <property type="nucleotide sequence ID" value="NZ_JADNYM010000017.1"/>
</dbReference>
<dbReference type="EMBL" id="JADNYM010000017">
    <property type="protein sequence ID" value="MBG0740464.1"/>
    <property type="molecule type" value="Genomic_DNA"/>
</dbReference>